<evidence type="ECO:0000313" key="11">
    <source>
        <dbReference type="Proteomes" id="UP000193922"/>
    </source>
</evidence>
<dbReference type="InterPro" id="IPR018108">
    <property type="entry name" value="MCP_transmembrane"/>
</dbReference>
<reference evidence="10 11" key="1">
    <citation type="submission" date="2016-07" db="EMBL/GenBank/DDBJ databases">
        <title>Pervasive Adenine N6-methylation of Active Genes in Fungi.</title>
        <authorList>
            <consortium name="DOE Joint Genome Institute"/>
            <person name="Mondo S.J."/>
            <person name="Dannebaum R.O."/>
            <person name="Kuo R.C."/>
            <person name="Labutti K."/>
            <person name="Haridas S."/>
            <person name="Kuo A."/>
            <person name="Salamov A."/>
            <person name="Ahrendt S.R."/>
            <person name="Lipzen A."/>
            <person name="Sullivan W."/>
            <person name="Andreopoulos W.B."/>
            <person name="Clum A."/>
            <person name="Lindquist E."/>
            <person name="Daum C."/>
            <person name="Ramamoorthy G.K."/>
            <person name="Gryganskyi A."/>
            <person name="Culley D."/>
            <person name="Magnuson J.K."/>
            <person name="James T.Y."/>
            <person name="O'Malley M.A."/>
            <person name="Stajich J.E."/>
            <person name="Spatafora J.W."/>
            <person name="Visel A."/>
            <person name="Grigoriev I.V."/>
        </authorList>
    </citation>
    <scope>NUCLEOTIDE SEQUENCE [LARGE SCALE GENOMIC DNA]</scope>
    <source>
        <strain evidence="10 11">ATCC 12442</strain>
    </source>
</reference>
<dbReference type="Proteomes" id="UP000193922">
    <property type="component" value="Unassembled WGS sequence"/>
</dbReference>
<comment type="subcellular location">
    <subcellularLocation>
        <location evidence="1">Membrane</location>
        <topology evidence="1">Multi-pass membrane protein</topology>
    </subcellularLocation>
</comment>
<dbReference type="Gene3D" id="1.50.40.10">
    <property type="entry name" value="Mitochondrial carrier domain"/>
    <property type="match status" value="1"/>
</dbReference>
<comment type="caution">
    <text evidence="10">The sequence shown here is derived from an EMBL/GenBank/DDBJ whole genome shotgun (WGS) entry which is preliminary data.</text>
</comment>
<evidence type="ECO:0000256" key="6">
    <source>
        <dbReference type="ARBA" id="ARBA00022989"/>
    </source>
</evidence>
<evidence type="ECO:0000256" key="7">
    <source>
        <dbReference type="ARBA" id="ARBA00023136"/>
    </source>
</evidence>
<feature type="repeat" description="Solcar" evidence="8">
    <location>
        <begin position="207"/>
        <end position="301"/>
    </location>
</feature>
<keyword evidence="11" id="KW-1185">Reference proteome</keyword>
<organism evidence="10 11">
    <name type="scientific">Linderina pennispora</name>
    <dbReference type="NCBI Taxonomy" id="61395"/>
    <lineage>
        <taxon>Eukaryota</taxon>
        <taxon>Fungi</taxon>
        <taxon>Fungi incertae sedis</taxon>
        <taxon>Zoopagomycota</taxon>
        <taxon>Kickxellomycotina</taxon>
        <taxon>Kickxellomycetes</taxon>
        <taxon>Kickxellales</taxon>
        <taxon>Kickxellaceae</taxon>
        <taxon>Linderina</taxon>
    </lineage>
</organism>
<dbReference type="STRING" id="61395.A0A1Y1VYB9"/>
<dbReference type="RefSeq" id="XP_040740057.1">
    <property type="nucleotide sequence ID" value="XM_040891511.1"/>
</dbReference>
<comment type="similarity">
    <text evidence="2 9">Belongs to the mitochondrial carrier (TC 2.A.29) family.</text>
</comment>
<proteinExistence type="inferred from homology"/>
<dbReference type="GeneID" id="63808159"/>
<dbReference type="PROSITE" id="PS50920">
    <property type="entry name" value="SOLCAR"/>
    <property type="match status" value="3"/>
</dbReference>
<evidence type="ECO:0000256" key="1">
    <source>
        <dbReference type="ARBA" id="ARBA00004141"/>
    </source>
</evidence>
<evidence type="ECO:0000256" key="2">
    <source>
        <dbReference type="ARBA" id="ARBA00006375"/>
    </source>
</evidence>
<gene>
    <name evidence="10" type="ORF">DL89DRAFT_325245</name>
</gene>
<dbReference type="AlphaFoldDB" id="A0A1Y1VYB9"/>
<keyword evidence="3 9" id="KW-0813">Transport</keyword>
<evidence type="ECO:0000256" key="3">
    <source>
        <dbReference type="ARBA" id="ARBA00022448"/>
    </source>
</evidence>
<feature type="repeat" description="Solcar" evidence="8">
    <location>
        <begin position="16"/>
        <end position="101"/>
    </location>
</feature>
<dbReference type="Pfam" id="PF00153">
    <property type="entry name" value="Mito_carr"/>
    <property type="match status" value="3"/>
</dbReference>
<evidence type="ECO:0000256" key="8">
    <source>
        <dbReference type="PROSITE-ProRule" id="PRU00282"/>
    </source>
</evidence>
<keyword evidence="4 8" id="KW-0812">Transmembrane</keyword>
<accession>A0A1Y1VYB9</accession>
<keyword evidence="7 8" id="KW-0472">Membrane</keyword>
<feature type="repeat" description="Solcar" evidence="8">
    <location>
        <begin position="115"/>
        <end position="199"/>
    </location>
</feature>
<keyword evidence="5" id="KW-0677">Repeat</keyword>
<dbReference type="GO" id="GO:0016020">
    <property type="term" value="C:membrane"/>
    <property type="evidence" value="ECO:0007669"/>
    <property type="project" value="UniProtKB-SubCell"/>
</dbReference>
<evidence type="ECO:0000313" key="10">
    <source>
        <dbReference type="EMBL" id="ORX66006.1"/>
    </source>
</evidence>
<sequence>MTANMSIVSKPMQTRKKPIVPFWCGGVAAMTAACFTHPLDLIKVHLQTSTARTRKSAIQATRAVIQETGILGLYNGLSAALLRQGTYTMTRFAVYDLAKEQLGNGTPLNTWQLVLATLLSGVAGGVVGNPGEIVNVRMQNDQALPRHLRRNYRSAVHGLVGMVREEGVRALAIGLGPSLVRATLATGSQFVSYDIAKARLLEAGCRDSVGVHFAASFLAGIVATTVCSPADVVKSRAMASLRSPPGTALKGMREPSIWQICRDIYVKEGVGAFFKGWVPSYVRLCPQLVITFVIYEKLRKSYFAHYAK</sequence>
<evidence type="ECO:0000256" key="9">
    <source>
        <dbReference type="RuleBase" id="RU000488"/>
    </source>
</evidence>
<dbReference type="InterPro" id="IPR050391">
    <property type="entry name" value="Mito_Metabolite_Transporter"/>
</dbReference>
<keyword evidence="6" id="KW-1133">Transmembrane helix</keyword>
<dbReference type="OrthoDB" id="448427at2759"/>
<dbReference type="PANTHER" id="PTHR45618">
    <property type="entry name" value="MITOCHONDRIAL DICARBOXYLATE CARRIER-RELATED"/>
    <property type="match status" value="1"/>
</dbReference>
<protein>
    <submittedName>
        <fullName evidence="10">Putative mitochondrial dicarboxylate carrier</fullName>
    </submittedName>
</protein>
<dbReference type="SUPFAM" id="SSF103506">
    <property type="entry name" value="Mitochondrial carrier"/>
    <property type="match status" value="1"/>
</dbReference>
<dbReference type="InterPro" id="IPR023395">
    <property type="entry name" value="MCP_dom_sf"/>
</dbReference>
<evidence type="ECO:0000256" key="5">
    <source>
        <dbReference type="ARBA" id="ARBA00022737"/>
    </source>
</evidence>
<evidence type="ECO:0000256" key="4">
    <source>
        <dbReference type="ARBA" id="ARBA00022692"/>
    </source>
</evidence>
<dbReference type="EMBL" id="MCFD01000018">
    <property type="protein sequence ID" value="ORX66006.1"/>
    <property type="molecule type" value="Genomic_DNA"/>
</dbReference>
<name>A0A1Y1VYB9_9FUNG</name>